<reference evidence="3 4" key="1">
    <citation type="submission" date="2021-03" db="EMBL/GenBank/DDBJ databases">
        <title>Sequencing the genomes of 1000 actinobacteria strains.</title>
        <authorList>
            <person name="Klenk H.-P."/>
        </authorList>
    </citation>
    <scope>NUCLEOTIDE SEQUENCE [LARGE SCALE GENOMIC DNA]</scope>
    <source>
        <strain evidence="3 4">DSM 44580</strain>
    </source>
</reference>
<dbReference type="Gene3D" id="3.40.50.12780">
    <property type="entry name" value="N-terminal domain of ligase-like"/>
    <property type="match status" value="1"/>
</dbReference>
<feature type="domain" description="AMP-dependent synthetase/ligase" evidence="1">
    <location>
        <begin position="449"/>
        <end position="798"/>
    </location>
</feature>
<dbReference type="Pfam" id="PF00668">
    <property type="entry name" value="Condensation"/>
    <property type="match status" value="1"/>
</dbReference>
<accession>A0ABS5ARI0</accession>
<feature type="domain" description="Condensation" evidence="2">
    <location>
        <begin position="7"/>
        <end position="322"/>
    </location>
</feature>
<proteinExistence type="predicted"/>
<protein>
    <submittedName>
        <fullName evidence="3">Amino acid adenylation domain-containing protein</fullName>
    </submittedName>
</protein>
<dbReference type="InterPro" id="IPR042099">
    <property type="entry name" value="ANL_N_sf"/>
</dbReference>
<dbReference type="PANTHER" id="PTHR45527">
    <property type="entry name" value="NONRIBOSOMAL PEPTIDE SYNTHETASE"/>
    <property type="match status" value="1"/>
</dbReference>
<comment type="caution">
    <text evidence="3">The sequence shown here is derived from an EMBL/GenBank/DDBJ whole genome shotgun (WGS) entry which is preliminary data.</text>
</comment>
<dbReference type="Proteomes" id="UP001519363">
    <property type="component" value="Unassembled WGS sequence"/>
</dbReference>
<dbReference type="InterPro" id="IPR001242">
    <property type="entry name" value="Condensation_dom"/>
</dbReference>
<dbReference type="RefSeq" id="WP_086788042.1">
    <property type="nucleotide sequence ID" value="NZ_JAGIOO010000001.1"/>
</dbReference>
<dbReference type="SUPFAM" id="SSF52777">
    <property type="entry name" value="CoA-dependent acyltransferases"/>
    <property type="match status" value="2"/>
</dbReference>
<evidence type="ECO:0000259" key="1">
    <source>
        <dbReference type="Pfam" id="PF00501"/>
    </source>
</evidence>
<organism evidence="3 4">
    <name type="scientific">Crossiella equi</name>
    <dbReference type="NCBI Taxonomy" id="130796"/>
    <lineage>
        <taxon>Bacteria</taxon>
        <taxon>Bacillati</taxon>
        <taxon>Actinomycetota</taxon>
        <taxon>Actinomycetes</taxon>
        <taxon>Pseudonocardiales</taxon>
        <taxon>Pseudonocardiaceae</taxon>
        <taxon>Crossiella</taxon>
    </lineage>
</organism>
<keyword evidence="4" id="KW-1185">Reference proteome</keyword>
<evidence type="ECO:0000259" key="2">
    <source>
        <dbReference type="Pfam" id="PF00668"/>
    </source>
</evidence>
<dbReference type="SUPFAM" id="SSF56801">
    <property type="entry name" value="Acetyl-CoA synthetase-like"/>
    <property type="match status" value="1"/>
</dbReference>
<gene>
    <name evidence="3" type="ORF">JOF53_007864</name>
</gene>
<dbReference type="PANTHER" id="PTHR45527:SF14">
    <property type="entry name" value="PLIPASTATIN SYNTHASE SUBUNIT B"/>
    <property type="match status" value="1"/>
</dbReference>
<dbReference type="InterPro" id="IPR023213">
    <property type="entry name" value="CAT-like_dom_sf"/>
</dbReference>
<name>A0ABS5ARI0_9PSEU</name>
<sequence length="841" mass="89694">MPGYPLALTSAQVGVWHAHQLDPCGLAHNLAEYLEITGPFDLVRFEAALRVLVAEAECLRARFTRDGHGVRQLVEPEMPVVLDVVDLCERPEAAGERVRAVLERRFDLARGPLFTFTVLRLAEERHLWVHCYHQLVADGCTTALLARRAGEVYTRLAEGRGPGESPFPPLATLVEADAAYRASARYAADREFWAGYVADLPEPVSLSARPAAPARIPRCRTSRLPPETTEALTLAAHRAGTSPATALTAAVAAFLQRMTGRGEQVLGLPTASRCSRATRTTPGLIATAVPLHLSLHPGMTVPELLAHTAARVDEVLAHPYLPAAGDRLPGTRVTVVHVPREVRFGQATATAHHVSGAATDDLSVTAYDRGDGHDLEITLDANPARYTSAEVEVLEQRLRRFLGGFGRLGDRAVGEAEVLSPAERDRLLAAWAGGAPPAAPATLVELVAARVEEFPERTAVACEGGSLTYRELSARANRLARLLIADGVGPGDLVGVAFPNSLDLVVAVLAVVTAGAACLPIDPGAPGEAHLVEDAKPVLVLAADGSLPGALPLHADDVRLALSALPGAPVTDAERVRPLAPDHPACVLRAEDGTGVFLPHRNVVRLFTATDRLHRFHAWDVWTLCHPATSGFAVWELWGALLHGARLVVVPPAVTRSAPELLRLLVAERVSVLTMPPSAFHRLADADRDEPGLGQHLSLRAVVLGGEALDLTRLADWYDRHPEHSPVLVNTHGSAETTVLATQLALSREDCVPGAGSLIGRAVDDLRVYLLDAQGNLAPPGSAGEIHVTGPGLATGYLNRPGRTARSFVPCPFGEPGGLMYRTGELARWTEDGCLQYLGRV</sequence>
<dbReference type="InterPro" id="IPR000873">
    <property type="entry name" value="AMP-dep_synth/lig_dom"/>
</dbReference>
<dbReference type="Gene3D" id="3.30.559.10">
    <property type="entry name" value="Chloramphenicol acetyltransferase-like domain"/>
    <property type="match status" value="1"/>
</dbReference>
<dbReference type="Gene3D" id="3.30.559.30">
    <property type="entry name" value="Nonribosomal peptide synthetase, condensation domain"/>
    <property type="match status" value="1"/>
</dbReference>
<evidence type="ECO:0000313" key="4">
    <source>
        <dbReference type="Proteomes" id="UP001519363"/>
    </source>
</evidence>
<dbReference type="EMBL" id="JAGIOO010000001">
    <property type="protein sequence ID" value="MBP2478992.1"/>
    <property type="molecule type" value="Genomic_DNA"/>
</dbReference>
<dbReference type="Pfam" id="PF00501">
    <property type="entry name" value="AMP-binding"/>
    <property type="match status" value="1"/>
</dbReference>
<evidence type="ECO:0000313" key="3">
    <source>
        <dbReference type="EMBL" id="MBP2478992.1"/>
    </source>
</evidence>